<feature type="domain" description="Rhodopsin" evidence="8">
    <location>
        <begin position="59"/>
        <end position="259"/>
    </location>
</feature>
<dbReference type="PANTHER" id="PTHR33048:SF158">
    <property type="entry name" value="MEMBRANE PROTEIN PTH11-LIKE, PUTATIVE-RELATED"/>
    <property type="match status" value="1"/>
</dbReference>
<keyword evidence="10" id="KW-1185">Reference proteome</keyword>
<keyword evidence="2 7" id="KW-0812">Transmembrane</keyword>
<comment type="similarity">
    <text evidence="5">Belongs to the SAT4 family.</text>
</comment>
<evidence type="ECO:0000256" key="3">
    <source>
        <dbReference type="ARBA" id="ARBA00022989"/>
    </source>
</evidence>
<evidence type="ECO:0000313" key="9">
    <source>
        <dbReference type="EMBL" id="KAK8001007.1"/>
    </source>
</evidence>
<feature type="transmembrane region" description="Helical" evidence="7">
    <location>
        <begin position="39"/>
        <end position="63"/>
    </location>
</feature>
<proteinExistence type="inferred from homology"/>
<feature type="transmembrane region" description="Helical" evidence="7">
    <location>
        <begin position="161"/>
        <end position="184"/>
    </location>
</feature>
<evidence type="ECO:0000256" key="1">
    <source>
        <dbReference type="ARBA" id="ARBA00004141"/>
    </source>
</evidence>
<keyword evidence="4 7" id="KW-0472">Membrane</keyword>
<evidence type="ECO:0000256" key="6">
    <source>
        <dbReference type="SAM" id="MobiDB-lite"/>
    </source>
</evidence>
<evidence type="ECO:0000256" key="4">
    <source>
        <dbReference type="ARBA" id="ARBA00023136"/>
    </source>
</evidence>
<dbReference type="Pfam" id="PF20684">
    <property type="entry name" value="Fung_rhodopsin"/>
    <property type="match status" value="1"/>
</dbReference>
<feature type="region of interest" description="Disordered" evidence="6">
    <location>
        <begin position="1"/>
        <end position="31"/>
    </location>
</feature>
<dbReference type="PANTHER" id="PTHR33048">
    <property type="entry name" value="PTH11-LIKE INTEGRAL MEMBRANE PROTEIN (AFU_ORTHOLOGUE AFUA_5G11245)"/>
    <property type="match status" value="1"/>
</dbReference>
<keyword evidence="3 7" id="KW-1133">Transmembrane helix</keyword>
<evidence type="ECO:0000259" key="8">
    <source>
        <dbReference type="Pfam" id="PF20684"/>
    </source>
</evidence>
<protein>
    <recommendedName>
        <fullName evidence="8">Rhodopsin domain-containing protein</fullName>
    </recommendedName>
</protein>
<feature type="transmembrane region" description="Helical" evidence="7">
    <location>
        <begin position="75"/>
        <end position="93"/>
    </location>
</feature>
<reference evidence="9 10" key="1">
    <citation type="submission" date="2023-01" db="EMBL/GenBank/DDBJ databases">
        <title>Analysis of 21 Apiospora genomes using comparative genomics revels a genus with tremendous synthesis potential of carbohydrate active enzymes and secondary metabolites.</title>
        <authorList>
            <person name="Sorensen T."/>
        </authorList>
    </citation>
    <scope>NUCLEOTIDE SEQUENCE [LARGE SCALE GENOMIC DNA]</scope>
    <source>
        <strain evidence="9 10">CBS 20057</strain>
    </source>
</reference>
<dbReference type="InterPro" id="IPR049326">
    <property type="entry name" value="Rhodopsin_dom_fungi"/>
</dbReference>
<name>A0ABR1R680_9PEZI</name>
<dbReference type="EMBL" id="JAQQWI010000018">
    <property type="protein sequence ID" value="KAK8001007.1"/>
    <property type="molecule type" value="Genomic_DNA"/>
</dbReference>
<evidence type="ECO:0000256" key="5">
    <source>
        <dbReference type="ARBA" id="ARBA00038359"/>
    </source>
</evidence>
<gene>
    <name evidence="9" type="ORF">PG991_013229</name>
</gene>
<feature type="compositionally biased region" description="Low complexity" evidence="6">
    <location>
        <begin position="1"/>
        <end position="16"/>
    </location>
</feature>
<accession>A0ABR1R680</accession>
<evidence type="ECO:0000256" key="2">
    <source>
        <dbReference type="ARBA" id="ARBA00022692"/>
    </source>
</evidence>
<comment type="caution">
    <text evidence="9">The sequence shown here is derived from an EMBL/GenBank/DDBJ whole genome shotgun (WGS) entry which is preliminary data.</text>
</comment>
<feature type="transmembrane region" description="Helical" evidence="7">
    <location>
        <begin position="209"/>
        <end position="233"/>
    </location>
</feature>
<dbReference type="InterPro" id="IPR052337">
    <property type="entry name" value="SAT4-like"/>
</dbReference>
<organism evidence="9 10">
    <name type="scientific">Apiospora marii</name>
    <dbReference type="NCBI Taxonomy" id="335849"/>
    <lineage>
        <taxon>Eukaryota</taxon>
        <taxon>Fungi</taxon>
        <taxon>Dikarya</taxon>
        <taxon>Ascomycota</taxon>
        <taxon>Pezizomycotina</taxon>
        <taxon>Sordariomycetes</taxon>
        <taxon>Xylariomycetidae</taxon>
        <taxon>Amphisphaeriales</taxon>
        <taxon>Apiosporaceae</taxon>
        <taxon>Apiospora</taxon>
    </lineage>
</organism>
<evidence type="ECO:0000256" key="7">
    <source>
        <dbReference type="SAM" id="Phobius"/>
    </source>
</evidence>
<evidence type="ECO:0000313" key="10">
    <source>
        <dbReference type="Proteomes" id="UP001396898"/>
    </source>
</evidence>
<dbReference type="Proteomes" id="UP001396898">
    <property type="component" value="Unassembled WGS sequence"/>
</dbReference>
<comment type="subcellular location">
    <subcellularLocation>
        <location evidence="1">Membrane</location>
        <topology evidence="1">Multi-pass membrane protein</topology>
    </subcellularLocation>
</comment>
<sequence length="382" mass="41811">MSASSTSSTPPDITPSVVPNGAPPPGHESHFDEAAPSQAWIPLLAVYTTLPVAIALVLLRVYVRIRLRDGLASEDYLCILAGFRPVVYILQSFQDLLTLFPHLSGVLGRHAWDIPEAVITAEVMKEISATTMMNLLAAASIKYSLLVLFRRIFSPLPRSKLMIRIGIIFTSVSFVVLSVVWIVYSVPLPGEGGWDSRIFREREGSATPLISMALGAVNTFLDFYLVAVSLSSISALKLSLSRKIGVSAVFATGLLYRICQAYLEMQEPDGWWRGAASSGAAPPPARDYDLVTGDISGTGRLRHVPRVNLGTLRSLFRDPGTSQRESRQRSVTVTRATEIELSPYTELRSVDMDYHRYLVNGHQKPNQYTSVVTSTGGSGQRS</sequence>
<feature type="transmembrane region" description="Helical" evidence="7">
    <location>
        <begin position="132"/>
        <end position="149"/>
    </location>
</feature>